<keyword evidence="1" id="KW-0238">DNA-binding</keyword>
<reference evidence="1 2" key="1">
    <citation type="submission" date="2018-06" db="EMBL/GenBank/DDBJ databases">
        <title>Streptacidiphilus pinicola sp. nov., isolated from pine grove soil.</title>
        <authorList>
            <person name="Roh S.G."/>
            <person name="Park S."/>
            <person name="Kim M.-K."/>
            <person name="Yun B.-R."/>
            <person name="Park J."/>
            <person name="Kim M.J."/>
            <person name="Kim Y.S."/>
            <person name="Kim S.B."/>
        </authorList>
    </citation>
    <scope>NUCLEOTIDE SEQUENCE [LARGE SCALE GENOMIC DNA]</scope>
    <source>
        <strain evidence="1 2">MMS16-CNU450</strain>
    </source>
</reference>
<accession>A0A2X0J061</accession>
<dbReference type="GO" id="GO:0003677">
    <property type="term" value="F:DNA binding"/>
    <property type="evidence" value="ECO:0007669"/>
    <property type="project" value="UniProtKB-KW"/>
</dbReference>
<evidence type="ECO:0000313" key="2">
    <source>
        <dbReference type="Proteomes" id="UP000248889"/>
    </source>
</evidence>
<evidence type="ECO:0000313" key="1">
    <source>
        <dbReference type="EMBL" id="RAG80668.1"/>
    </source>
</evidence>
<dbReference type="RefSeq" id="WP_111507614.1">
    <property type="nucleotide sequence ID" value="NZ_QKYN01000206.1"/>
</dbReference>
<proteinExistence type="predicted"/>
<sequence length="69" mass="7179">MTTDDSTTHDLPTGLAEPARHALAEAGYHRLGDLDGVPEAALRRLPGVGPRALRLLKLALAAQGLALGE</sequence>
<dbReference type="Gene3D" id="1.10.150.20">
    <property type="entry name" value="5' to 3' exonuclease, C-terminal subdomain"/>
    <property type="match status" value="1"/>
</dbReference>
<dbReference type="EMBL" id="QKYN01000206">
    <property type="protein sequence ID" value="RAG80668.1"/>
    <property type="molecule type" value="Genomic_DNA"/>
</dbReference>
<dbReference type="OrthoDB" id="7950977at2"/>
<keyword evidence="2" id="KW-1185">Reference proteome</keyword>
<name>A0A2X0J061_9ACTN</name>
<organism evidence="1 2">
    <name type="scientific">Streptacidiphilus pinicola</name>
    <dbReference type="NCBI Taxonomy" id="2219663"/>
    <lineage>
        <taxon>Bacteria</taxon>
        <taxon>Bacillati</taxon>
        <taxon>Actinomycetota</taxon>
        <taxon>Actinomycetes</taxon>
        <taxon>Kitasatosporales</taxon>
        <taxon>Streptomycetaceae</taxon>
        <taxon>Streptacidiphilus</taxon>
    </lineage>
</organism>
<dbReference type="AlphaFoldDB" id="A0A2X0J061"/>
<protein>
    <submittedName>
        <fullName evidence="1">DNA-binding protein</fullName>
    </submittedName>
</protein>
<gene>
    <name evidence="1" type="ORF">DN069_36840</name>
</gene>
<dbReference type="Proteomes" id="UP000248889">
    <property type="component" value="Unassembled WGS sequence"/>
</dbReference>
<dbReference type="SUPFAM" id="SSF47789">
    <property type="entry name" value="C-terminal domain of RNA polymerase alpha subunit"/>
    <property type="match status" value="1"/>
</dbReference>
<comment type="caution">
    <text evidence="1">The sequence shown here is derived from an EMBL/GenBank/DDBJ whole genome shotgun (WGS) entry which is preliminary data.</text>
</comment>